<evidence type="ECO:0000313" key="2">
    <source>
        <dbReference type="EMBL" id="TQM61019.1"/>
    </source>
</evidence>
<feature type="region of interest" description="Disordered" evidence="1">
    <location>
        <begin position="275"/>
        <end position="314"/>
    </location>
</feature>
<protein>
    <submittedName>
        <fullName evidence="2">Uncharacterized protein</fullName>
    </submittedName>
</protein>
<evidence type="ECO:0000256" key="1">
    <source>
        <dbReference type="SAM" id="MobiDB-lite"/>
    </source>
</evidence>
<reference evidence="2 3" key="1">
    <citation type="submission" date="2019-06" db="EMBL/GenBank/DDBJ databases">
        <title>Sequencing the genomes of 1000 actinobacteria strains.</title>
        <authorList>
            <person name="Klenk H.-P."/>
        </authorList>
    </citation>
    <scope>NUCLEOTIDE SEQUENCE [LARGE SCALE GENOMIC DNA]</scope>
    <source>
        <strain evidence="2 3">DSM 18031</strain>
    </source>
</reference>
<dbReference type="Proteomes" id="UP000318331">
    <property type="component" value="Unassembled WGS sequence"/>
</dbReference>
<name>A0A543HRZ5_9MICO</name>
<feature type="compositionally biased region" description="Gly residues" evidence="1">
    <location>
        <begin position="290"/>
        <end position="314"/>
    </location>
</feature>
<dbReference type="AlphaFoldDB" id="A0A543HRZ5"/>
<feature type="region of interest" description="Disordered" evidence="1">
    <location>
        <begin position="199"/>
        <end position="247"/>
    </location>
</feature>
<comment type="caution">
    <text evidence="2">The sequence shown here is derived from an EMBL/GenBank/DDBJ whole genome shotgun (WGS) entry which is preliminary data.</text>
</comment>
<dbReference type="RefSeq" id="WP_141918013.1">
    <property type="nucleotide sequence ID" value="NZ_BAAAYS010000016.1"/>
</dbReference>
<organism evidence="2 3">
    <name type="scientific">Klugiella xanthotipulae</name>
    <dbReference type="NCBI Taxonomy" id="244735"/>
    <lineage>
        <taxon>Bacteria</taxon>
        <taxon>Bacillati</taxon>
        <taxon>Actinomycetota</taxon>
        <taxon>Actinomycetes</taxon>
        <taxon>Micrococcales</taxon>
        <taxon>Microbacteriaceae</taxon>
        <taxon>Klugiella</taxon>
    </lineage>
</organism>
<gene>
    <name evidence="2" type="ORF">FB466_1946</name>
</gene>
<feature type="region of interest" description="Disordered" evidence="1">
    <location>
        <begin position="358"/>
        <end position="455"/>
    </location>
</feature>
<accession>A0A543HRZ5</accession>
<feature type="compositionally biased region" description="Gly residues" evidence="1">
    <location>
        <begin position="206"/>
        <end position="215"/>
    </location>
</feature>
<feature type="compositionally biased region" description="Basic and acidic residues" evidence="1">
    <location>
        <begin position="404"/>
        <end position="419"/>
    </location>
</feature>
<evidence type="ECO:0000313" key="3">
    <source>
        <dbReference type="Proteomes" id="UP000318331"/>
    </source>
</evidence>
<keyword evidence="3" id="KW-1185">Reference proteome</keyword>
<proteinExistence type="predicted"/>
<sequence length="455" mass="45487">MGPSEQKLHAVVAAEPFHTYEELRRLTELSESVELCASRLKRVASDPGWTGISAQRAAEKCEHDARRTFVGADSIRIVVSRISEANRSLERAKTAAGNLPPASLDDSEFSVARGTGSLWIPGVGKTPLVPDSVESLTGVEALLAIAREAEATRILRVLDVETAAAGDLMVRALEGLSHLEDRKRNTTTARVVLGSTAPVHSAAATPGGGQAGRLGAGDEVSAPVLPAPHTPGASGVGPSVQPPVRVGDSPGLPVVVAPPGGRGIVPLPVEWVPSVDGSGPGQTETPGHTGLPGTGGTREGGVGGTSGLGVSGGRVGTGGGMSTALGAVASLGGGAVAGSALRGGAAGVAALGGGTSGAVSGASAVTPPTSGGGARPGGTMMAPPPGSPASLAESRRKSLGLRAVRLDDPDAEPPSRRESYGTAGSRIPDDTPVVQAPPQPTPSERRMQRFLSWLN</sequence>
<dbReference type="EMBL" id="VFPN01000003">
    <property type="protein sequence ID" value="TQM61019.1"/>
    <property type="molecule type" value="Genomic_DNA"/>
</dbReference>